<dbReference type="Gene3D" id="3.40.50.150">
    <property type="entry name" value="Vaccinia Virus protein VP39"/>
    <property type="match status" value="1"/>
</dbReference>
<dbReference type="EC" id="2.1.1.85" evidence="3"/>
<dbReference type="OrthoDB" id="1723750at2759"/>
<keyword evidence="8" id="KW-0539">Nucleus</keyword>
<dbReference type="InterPro" id="IPR029063">
    <property type="entry name" value="SAM-dependent_MTases_sf"/>
</dbReference>
<evidence type="ECO:0000256" key="8">
    <source>
        <dbReference type="ARBA" id="ARBA00023242"/>
    </source>
</evidence>
<keyword evidence="6" id="KW-0808">Transferase</keyword>
<dbReference type="GO" id="GO:0018064">
    <property type="term" value="F:protein-L-histidine N-tele-methyltransferase activity"/>
    <property type="evidence" value="ECO:0007669"/>
    <property type="project" value="UniProtKB-EC"/>
</dbReference>
<evidence type="ECO:0000256" key="3">
    <source>
        <dbReference type="ARBA" id="ARBA00012533"/>
    </source>
</evidence>
<accession>A0A642UR98</accession>
<dbReference type="GeneID" id="54782512"/>
<dbReference type="RefSeq" id="XP_034011326.1">
    <property type="nucleotide sequence ID" value="XM_034156670.1"/>
</dbReference>
<dbReference type="InterPro" id="IPR019410">
    <property type="entry name" value="Methyltransf_16"/>
</dbReference>
<dbReference type="GO" id="GO:0005737">
    <property type="term" value="C:cytoplasm"/>
    <property type="evidence" value="ECO:0007669"/>
    <property type="project" value="UniProtKB-SubCell"/>
</dbReference>
<evidence type="ECO:0000256" key="4">
    <source>
        <dbReference type="ARBA" id="ARBA00022490"/>
    </source>
</evidence>
<evidence type="ECO:0000313" key="12">
    <source>
        <dbReference type="Proteomes" id="UP000449547"/>
    </source>
</evidence>
<keyword evidence="5" id="KW-0489">Methyltransferase</keyword>
<protein>
    <recommendedName>
        <fullName evidence="3">protein-histidine N-methyltransferase</fullName>
        <ecNumber evidence="3">2.1.1.85</ecNumber>
    </recommendedName>
</protein>
<dbReference type="SUPFAM" id="SSF53335">
    <property type="entry name" value="S-adenosyl-L-methionine-dependent methyltransferases"/>
    <property type="match status" value="1"/>
</dbReference>
<evidence type="ECO:0000313" key="11">
    <source>
        <dbReference type="EMBL" id="KAA8900280.1"/>
    </source>
</evidence>
<keyword evidence="4" id="KW-0963">Cytoplasm</keyword>
<dbReference type="GO" id="GO:0032259">
    <property type="term" value="P:methylation"/>
    <property type="evidence" value="ECO:0007669"/>
    <property type="project" value="UniProtKB-KW"/>
</dbReference>
<name>A0A642UR98_DIURU</name>
<evidence type="ECO:0000256" key="1">
    <source>
        <dbReference type="ARBA" id="ARBA00004123"/>
    </source>
</evidence>
<dbReference type="AlphaFoldDB" id="A0A642UR98"/>
<evidence type="ECO:0000256" key="9">
    <source>
        <dbReference type="ARBA" id="ARBA00038126"/>
    </source>
</evidence>
<dbReference type="GO" id="GO:0005634">
    <property type="term" value="C:nucleus"/>
    <property type="evidence" value="ECO:0007669"/>
    <property type="project" value="UniProtKB-SubCell"/>
</dbReference>
<comment type="caution">
    <text evidence="11">The sequence shown here is derived from an EMBL/GenBank/DDBJ whole genome shotgun (WGS) entry which is preliminary data.</text>
</comment>
<organism evidence="11 12">
    <name type="scientific">Diutina rugosa</name>
    <name type="common">Yeast</name>
    <name type="synonym">Candida rugosa</name>
    <dbReference type="NCBI Taxonomy" id="5481"/>
    <lineage>
        <taxon>Eukaryota</taxon>
        <taxon>Fungi</taxon>
        <taxon>Dikarya</taxon>
        <taxon>Ascomycota</taxon>
        <taxon>Saccharomycotina</taxon>
        <taxon>Pichiomycetes</taxon>
        <taxon>Debaryomycetaceae</taxon>
        <taxon>Diutina</taxon>
    </lineage>
</organism>
<dbReference type="OMA" id="NLLLTWH"/>
<evidence type="ECO:0000256" key="10">
    <source>
        <dbReference type="SAM" id="MobiDB-lite"/>
    </source>
</evidence>
<evidence type="ECO:0000256" key="5">
    <source>
        <dbReference type="ARBA" id="ARBA00022603"/>
    </source>
</evidence>
<feature type="compositionally biased region" description="Low complexity" evidence="10">
    <location>
        <begin position="17"/>
        <end position="29"/>
    </location>
</feature>
<dbReference type="PANTHER" id="PTHR14614:SF39">
    <property type="entry name" value="HISTIDINE PROTEIN METHYLTRANSFERASE 1 HOMOLOG"/>
    <property type="match status" value="1"/>
</dbReference>
<proteinExistence type="inferred from homology"/>
<reference evidence="11 12" key="1">
    <citation type="submission" date="2019-07" db="EMBL/GenBank/DDBJ databases">
        <title>Genome assembly of two rare yeast pathogens: Diutina rugosa and Trichomonascus ciferrii.</title>
        <authorList>
            <person name="Mixao V."/>
            <person name="Saus E."/>
            <person name="Hansen A."/>
            <person name="Lass-Flor C."/>
            <person name="Gabaldon T."/>
        </authorList>
    </citation>
    <scope>NUCLEOTIDE SEQUENCE [LARGE SCALE GENOMIC DNA]</scope>
    <source>
        <strain evidence="11 12">CBS 613</strain>
    </source>
</reference>
<feature type="region of interest" description="Disordered" evidence="10">
    <location>
        <begin position="1"/>
        <end position="35"/>
    </location>
</feature>
<sequence>MGFSFGFTEEQLDSPVPQTNQSSQNPTQTLDAFPVDANNSPQCHSLADVVAKLQDVKVSFEKYTTAGGNSVFRRELFDVRHQIMAEDVDSPVRQLLISSNGDLEKNVYEGGFKSWECSYDVIDYISSQGLGQWSKLVDLGCGTALPSAFLLPHLLKSESSHTVYLSDFNYDVLELVTVPNLIINWYMTTDPQLERAEVILTKELLDQFLTALNQNQVNIELISGSWGSQFMEIVPEVDVVLTSETIYHEETLPLVAEMIGKWQPAVAVVAAKNIYFGVGGSVAEFVRYFKSISPMTVNELEVGSSQLKRSLVIIKRS</sequence>
<keyword evidence="7" id="KW-0949">S-adenosyl-L-methionine</keyword>
<dbReference type="PANTHER" id="PTHR14614">
    <property type="entry name" value="HEPATOCELLULAR CARCINOMA-ASSOCIATED ANTIGEN"/>
    <property type="match status" value="1"/>
</dbReference>
<keyword evidence="12" id="KW-1185">Reference proteome</keyword>
<evidence type="ECO:0000256" key="7">
    <source>
        <dbReference type="ARBA" id="ARBA00022691"/>
    </source>
</evidence>
<dbReference type="VEuPathDB" id="FungiDB:DIURU_003861"/>
<dbReference type="Proteomes" id="UP000449547">
    <property type="component" value="Unassembled WGS sequence"/>
</dbReference>
<comment type="similarity">
    <text evidence="9">Belongs to the methyltransferase superfamily. METTL18 family.</text>
</comment>
<dbReference type="EMBL" id="SWFT01000113">
    <property type="protein sequence ID" value="KAA8900280.1"/>
    <property type="molecule type" value="Genomic_DNA"/>
</dbReference>
<comment type="subcellular location">
    <subcellularLocation>
        <location evidence="2">Cytoplasm</location>
    </subcellularLocation>
    <subcellularLocation>
        <location evidence="1">Nucleus</location>
    </subcellularLocation>
</comment>
<evidence type="ECO:0000256" key="6">
    <source>
        <dbReference type="ARBA" id="ARBA00022679"/>
    </source>
</evidence>
<gene>
    <name evidence="11" type="ORF">DIURU_003861</name>
</gene>
<evidence type="ECO:0000256" key="2">
    <source>
        <dbReference type="ARBA" id="ARBA00004496"/>
    </source>
</evidence>